<dbReference type="EMBL" id="AQHR01000110">
    <property type="protein sequence ID" value="EON75147.1"/>
    <property type="molecule type" value="Genomic_DNA"/>
</dbReference>
<dbReference type="Pfam" id="PF00149">
    <property type="entry name" value="Metallophos"/>
    <property type="match status" value="1"/>
</dbReference>
<gene>
    <name evidence="5" type="ORF">ADIS_4318</name>
</gene>
<evidence type="ECO:0000256" key="1">
    <source>
        <dbReference type="SAM" id="SignalP"/>
    </source>
</evidence>
<evidence type="ECO:0008006" key="7">
    <source>
        <dbReference type="Google" id="ProtNLM"/>
    </source>
</evidence>
<sequence length="521" mass="58749">MQIIRCLAVLTLVGSSLSSPAQDIAKGYIYHDLNGNRTREPNEPGISGVLISNGECIARSDEKGFYQIPVHATGELFVIKPSGYSVPHNSENLPQYYFWHLPAGSPQTEVSGIPAMGSVPEEVNFALLPQPEEEAFEVLLFGDPQARGLKEVNYISHDIVEECIGTDAAFGITLGDIVADDPPLFSEVSQSIAQIGIPWYYVFGNHDHNREVTKDEDRDGTFKRFFGPSTYAFEYGRAVFVVVRDIHYAQDGRYTSSFSERQLAFVRNYLAEVPKEKLIVLIQHAPLIRTEGREAMYRILEQFPHSLSISGHTHTMNHVFVDEEMGWQGENPHHHFINATVSGSWWCGLKDETGIPHATMNDGAPNGYTFLRIDGSDYALRFKAARRSADYQMNIYVADDIPAAELEATDVIVNVFSGSQRSTVAMRVSGRQDWLPMDFTPMPDPYNLWMHSLSPFLDLRLPEGERADEALGWKMDLPRNSFHIWSAKLPDGLQPGTYYLEIKTTDMFGQEWSGRRIFRVR</sequence>
<dbReference type="Pfam" id="PF16370">
    <property type="entry name" value="MetallophosC"/>
    <property type="match status" value="1"/>
</dbReference>
<dbReference type="STRING" id="1232681.ADIS_4318"/>
<dbReference type="PANTHER" id="PTHR43143">
    <property type="entry name" value="METALLOPHOSPHOESTERASE, CALCINEURIN SUPERFAMILY"/>
    <property type="match status" value="1"/>
</dbReference>
<dbReference type="InterPro" id="IPR029052">
    <property type="entry name" value="Metallo-depent_PP-like"/>
</dbReference>
<evidence type="ECO:0000313" key="6">
    <source>
        <dbReference type="Proteomes" id="UP000013909"/>
    </source>
</evidence>
<proteinExistence type="predicted"/>
<reference evidence="5 6" key="1">
    <citation type="submission" date="2013-02" db="EMBL/GenBank/DDBJ databases">
        <title>A novel strain isolated from Lonar lake, Maharashtra, India.</title>
        <authorList>
            <person name="Singh A."/>
        </authorList>
    </citation>
    <scope>NUCLEOTIDE SEQUENCE [LARGE SCALE GENOMIC DNA]</scope>
    <source>
        <strain evidence="5 6">AK24</strain>
    </source>
</reference>
<dbReference type="Gene3D" id="3.60.21.10">
    <property type="match status" value="1"/>
</dbReference>
<organism evidence="5 6">
    <name type="scientific">Lunatimonas lonarensis</name>
    <dbReference type="NCBI Taxonomy" id="1232681"/>
    <lineage>
        <taxon>Bacteria</taxon>
        <taxon>Pseudomonadati</taxon>
        <taxon>Bacteroidota</taxon>
        <taxon>Cytophagia</taxon>
        <taxon>Cytophagales</taxon>
        <taxon>Cyclobacteriaceae</taxon>
    </lineage>
</organism>
<protein>
    <recommendedName>
        <fullName evidence="7">Metallophosphoesterase</fullName>
    </recommendedName>
</protein>
<dbReference type="PANTHER" id="PTHR43143:SF6">
    <property type="entry name" value="BLL3016 PROTEIN"/>
    <property type="match status" value="1"/>
</dbReference>
<dbReference type="InterPro" id="IPR032288">
    <property type="entry name" value="Metallophos_C"/>
</dbReference>
<feature type="signal peptide" evidence="1">
    <location>
        <begin position="1"/>
        <end position="21"/>
    </location>
</feature>
<evidence type="ECO:0000259" key="2">
    <source>
        <dbReference type="Pfam" id="PF00149"/>
    </source>
</evidence>
<dbReference type="AlphaFoldDB" id="R7ZM45"/>
<dbReference type="InterPro" id="IPR032285">
    <property type="entry name" value="Metallophos_N"/>
</dbReference>
<evidence type="ECO:0000259" key="4">
    <source>
        <dbReference type="Pfam" id="PF16371"/>
    </source>
</evidence>
<evidence type="ECO:0000313" key="5">
    <source>
        <dbReference type="EMBL" id="EON75147.1"/>
    </source>
</evidence>
<accession>R7ZM45</accession>
<dbReference type="Pfam" id="PF16371">
    <property type="entry name" value="MetallophosN"/>
    <property type="match status" value="1"/>
</dbReference>
<comment type="caution">
    <text evidence="5">The sequence shown here is derived from an EMBL/GenBank/DDBJ whole genome shotgun (WGS) entry which is preliminary data.</text>
</comment>
<feature type="domain" description="Calcineurin-like phosphoesterase N-terminal" evidence="4">
    <location>
        <begin position="42"/>
        <end position="98"/>
    </location>
</feature>
<feature type="domain" description="Calcineurin-like phosphoesterase" evidence="2">
    <location>
        <begin position="140"/>
        <end position="315"/>
    </location>
</feature>
<dbReference type="InterPro" id="IPR004843">
    <property type="entry name" value="Calcineurin-like_PHP"/>
</dbReference>
<feature type="chain" id="PRO_5004451646" description="Metallophosphoesterase" evidence="1">
    <location>
        <begin position="22"/>
        <end position="521"/>
    </location>
</feature>
<evidence type="ECO:0000259" key="3">
    <source>
        <dbReference type="Pfam" id="PF16370"/>
    </source>
</evidence>
<keyword evidence="1" id="KW-0732">Signal</keyword>
<dbReference type="OrthoDB" id="1776264at2"/>
<dbReference type="Proteomes" id="UP000013909">
    <property type="component" value="Unassembled WGS sequence"/>
</dbReference>
<dbReference type="InterPro" id="IPR051918">
    <property type="entry name" value="STPP_CPPED1"/>
</dbReference>
<feature type="domain" description="Calcineurin-like phosphoesterase C-terminal" evidence="3">
    <location>
        <begin position="337"/>
        <end position="511"/>
    </location>
</feature>
<dbReference type="SUPFAM" id="SSF56300">
    <property type="entry name" value="Metallo-dependent phosphatases"/>
    <property type="match status" value="1"/>
</dbReference>
<dbReference type="GO" id="GO:0016787">
    <property type="term" value="F:hydrolase activity"/>
    <property type="evidence" value="ECO:0007669"/>
    <property type="project" value="InterPro"/>
</dbReference>
<keyword evidence="6" id="KW-1185">Reference proteome</keyword>
<name>R7ZM45_9BACT</name>